<accession>A0A1W6ZTY3</accession>
<dbReference type="OrthoDB" id="9808068at2"/>
<evidence type="ECO:0000313" key="4">
    <source>
        <dbReference type="EMBL" id="ARQ00792.1"/>
    </source>
</evidence>
<comment type="similarity">
    <text evidence="1 3">Belongs to the bacterial flagellin family.</text>
</comment>
<evidence type="ECO:0000256" key="3">
    <source>
        <dbReference type="RuleBase" id="RU362073"/>
    </source>
</evidence>
<dbReference type="GO" id="GO:0009288">
    <property type="term" value="C:bacterial-type flagellum"/>
    <property type="evidence" value="ECO:0007669"/>
    <property type="project" value="UniProtKB-SubCell"/>
</dbReference>
<protein>
    <recommendedName>
        <fullName evidence="3">Flagellin</fullName>
    </recommendedName>
</protein>
<dbReference type="GO" id="GO:0005576">
    <property type="term" value="C:extracellular region"/>
    <property type="evidence" value="ECO:0007669"/>
    <property type="project" value="UniProtKB-SubCell"/>
</dbReference>
<dbReference type="Pfam" id="PF00700">
    <property type="entry name" value="Flagellin_C"/>
    <property type="match status" value="1"/>
</dbReference>
<dbReference type="KEGG" id="psin:CAK95_18130"/>
<dbReference type="InterPro" id="IPR046358">
    <property type="entry name" value="Flagellin_C"/>
</dbReference>
<reference evidence="4 5" key="1">
    <citation type="submission" date="2017-05" db="EMBL/GenBank/DDBJ databases">
        <title>Full genome sequence of Pseudorhodoplanes sinuspersici.</title>
        <authorList>
            <person name="Dastgheib S.M.M."/>
            <person name="Shavandi M."/>
            <person name="Tirandaz H."/>
        </authorList>
    </citation>
    <scope>NUCLEOTIDE SEQUENCE [LARGE SCALE GENOMIC DNA]</scope>
    <source>
        <strain evidence="4 5">RIPI110</strain>
    </source>
</reference>
<comment type="function">
    <text evidence="3">Flagellin is the subunit protein which polymerizes to form the filaments of bacterial flagella.</text>
</comment>
<keyword evidence="5" id="KW-1185">Reference proteome</keyword>
<dbReference type="Proteomes" id="UP000194137">
    <property type="component" value="Chromosome"/>
</dbReference>
<gene>
    <name evidence="4" type="ORF">CAK95_18130</name>
</gene>
<keyword evidence="2 3" id="KW-0975">Bacterial flagellum</keyword>
<dbReference type="GO" id="GO:0005198">
    <property type="term" value="F:structural molecule activity"/>
    <property type="evidence" value="ECO:0007669"/>
    <property type="project" value="UniProtKB-UniRule"/>
</dbReference>
<name>A0A1W6ZTY3_9HYPH</name>
<evidence type="ECO:0000256" key="2">
    <source>
        <dbReference type="ARBA" id="ARBA00023143"/>
    </source>
</evidence>
<dbReference type="AlphaFoldDB" id="A0A1W6ZTY3"/>
<dbReference type="Pfam" id="PF00669">
    <property type="entry name" value="Flagellin_N"/>
    <property type="match status" value="1"/>
</dbReference>
<evidence type="ECO:0000313" key="5">
    <source>
        <dbReference type="Proteomes" id="UP000194137"/>
    </source>
</evidence>
<organism evidence="4 5">
    <name type="scientific">Pseudorhodoplanes sinuspersici</name>
    <dbReference type="NCBI Taxonomy" id="1235591"/>
    <lineage>
        <taxon>Bacteria</taxon>
        <taxon>Pseudomonadati</taxon>
        <taxon>Pseudomonadota</taxon>
        <taxon>Alphaproteobacteria</taxon>
        <taxon>Hyphomicrobiales</taxon>
        <taxon>Pseudorhodoplanes</taxon>
    </lineage>
</organism>
<keyword evidence="3" id="KW-0964">Secreted</keyword>
<proteinExistence type="inferred from homology"/>
<comment type="subcellular location">
    <subcellularLocation>
        <location evidence="3">Secreted</location>
    </subcellularLocation>
    <subcellularLocation>
        <location evidence="3">Bacterial flagellum</location>
    </subcellularLocation>
</comment>
<sequence length="597" mass="60803">MGDIVLSAGVRKNLLSLQNTADLMALTQNRLATGKKVNTALDNPFNYFTAAALNNRAGDMNALLDAIGQSQKTIEQADIGITAITKLVESAKSLAKQARQTSQPVATYNQTITGAAIAPDVPATATSTANFTTSIAAATASVQSEVVIDATDLATDWADGQTFSLTFGGVTVSFESDTGTDGVSPGNIGFTTAADFATAIQSAFGTAVDVTEAGGTISIKGNFTQSFTVGGTAAAQGTATANVDGDTLTINDGTNTATFRKVAAGAVAADGTFTDLTELSAAVAASSLTGITVADAGGNLQISAAAGGQFTVGGTLGTNLGFAATAYEATNTTLSALAGQSISIQIGSGAAQTFNITAATNRADLTAWLGGLTLPTGVTAAFNASNQIEITSTTSDIITITGTGNAPTTFGLVGTNNGVYTPSVTVTSPSDQRADYQREFNETIAQIDALARDSSYNGVNLLLSDSLKVIFNEDGSSMLNIEGVDFTAAGLGLTELTGDDFQNNITTDAVLARIDTALRTLRTQAATFGTKLGTVETRQNFTKSLIQTLETGADNLVLADTNEEGANMLALQTRQSLSTTALSLSAQADQAVLRLFG</sequence>
<dbReference type="RefSeq" id="WP_086089187.1">
    <property type="nucleotide sequence ID" value="NZ_CP021112.1"/>
</dbReference>
<dbReference type="EMBL" id="CP021112">
    <property type="protein sequence ID" value="ARQ00792.1"/>
    <property type="molecule type" value="Genomic_DNA"/>
</dbReference>
<evidence type="ECO:0000256" key="1">
    <source>
        <dbReference type="ARBA" id="ARBA00005709"/>
    </source>
</evidence>
<dbReference type="SUPFAM" id="SSF64518">
    <property type="entry name" value="Phase 1 flagellin"/>
    <property type="match status" value="2"/>
</dbReference>
<dbReference type="Gene3D" id="1.20.1330.10">
    <property type="entry name" value="f41 fragment of flagellin, N-terminal domain"/>
    <property type="match status" value="1"/>
</dbReference>
<dbReference type="InterPro" id="IPR001029">
    <property type="entry name" value="Flagellin_N"/>
</dbReference>
<dbReference type="STRING" id="1235591.CAK95_18130"/>